<dbReference type="PANTHER" id="PTHR35849:SF2">
    <property type="entry name" value="BLR2341 PROTEIN"/>
    <property type="match status" value="1"/>
</dbReference>
<dbReference type="SUPFAM" id="SSF52091">
    <property type="entry name" value="SpoIIaa-like"/>
    <property type="match status" value="1"/>
</dbReference>
<comment type="similarity">
    <text evidence="1 2">Belongs to the anti-sigma-factor antagonist family.</text>
</comment>
<dbReference type="Proteomes" id="UP000645217">
    <property type="component" value="Unassembled WGS sequence"/>
</dbReference>
<dbReference type="InterPro" id="IPR002645">
    <property type="entry name" value="STAS_dom"/>
</dbReference>
<gene>
    <name evidence="4" type="ORF">GCM10007964_03040</name>
</gene>
<dbReference type="CDD" id="cd07043">
    <property type="entry name" value="STAS_anti-anti-sigma_factors"/>
    <property type="match status" value="1"/>
</dbReference>
<evidence type="ECO:0000259" key="3">
    <source>
        <dbReference type="PROSITE" id="PS50801"/>
    </source>
</evidence>
<dbReference type="InterPro" id="IPR052746">
    <property type="entry name" value="MlaB_ABC_Transporter"/>
</dbReference>
<evidence type="ECO:0000256" key="2">
    <source>
        <dbReference type="RuleBase" id="RU003749"/>
    </source>
</evidence>
<reference evidence="4" key="1">
    <citation type="journal article" date="2014" name="Int. J. Syst. Evol. Microbiol.">
        <title>Complete genome sequence of Corynebacterium casei LMG S-19264T (=DSM 44701T), isolated from a smear-ripened cheese.</title>
        <authorList>
            <consortium name="US DOE Joint Genome Institute (JGI-PGF)"/>
            <person name="Walter F."/>
            <person name="Albersmeier A."/>
            <person name="Kalinowski J."/>
            <person name="Ruckert C."/>
        </authorList>
    </citation>
    <scope>NUCLEOTIDE SEQUENCE</scope>
    <source>
        <strain evidence="4">JCM 13064</strain>
    </source>
</reference>
<sequence>MTLALSERRTKAATVVALTGEISSATSGELLERLMPLVRAGKTIKIDLSSVGYISSAGLRTLLVVYRESQHSGATVTLSGVGEELRFVMSVTGFMDFFETDEPARSEQRRRVAT</sequence>
<dbReference type="PANTHER" id="PTHR35849">
    <property type="entry name" value="BLR2341 PROTEIN"/>
    <property type="match status" value="1"/>
</dbReference>
<comment type="caution">
    <text evidence="4">The sequence shown here is derived from an EMBL/GenBank/DDBJ whole genome shotgun (WGS) entry which is preliminary data.</text>
</comment>
<dbReference type="EMBL" id="BMNT01000001">
    <property type="protein sequence ID" value="GGK63337.1"/>
    <property type="molecule type" value="Genomic_DNA"/>
</dbReference>
<dbReference type="AlphaFoldDB" id="A0A917QQS3"/>
<keyword evidence="5" id="KW-1185">Reference proteome</keyword>
<dbReference type="PROSITE" id="PS50801">
    <property type="entry name" value="STAS"/>
    <property type="match status" value="1"/>
</dbReference>
<name>A0A917QQS3_9ACTN</name>
<evidence type="ECO:0000313" key="5">
    <source>
        <dbReference type="Proteomes" id="UP000645217"/>
    </source>
</evidence>
<dbReference type="NCBIfam" id="TIGR00377">
    <property type="entry name" value="ant_ant_sig"/>
    <property type="match status" value="1"/>
</dbReference>
<dbReference type="Pfam" id="PF01740">
    <property type="entry name" value="STAS"/>
    <property type="match status" value="1"/>
</dbReference>
<dbReference type="InterPro" id="IPR036513">
    <property type="entry name" value="STAS_dom_sf"/>
</dbReference>
<evidence type="ECO:0000256" key="1">
    <source>
        <dbReference type="ARBA" id="ARBA00009013"/>
    </source>
</evidence>
<protein>
    <recommendedName>
        <fullName evidence="2">Anti-sigma factor antagonist</fullName>
    </recommendedName>
</protein>
<feature type="domain" description="STAS" evidence="3">
    <location>
        <begin position="3"/>
        <end position="114"/>
    </location>
</feature>
<dbReference type="RefSeq" id="WP_189161072.1">
    <property type="nucleotide sequence ID" value="NZ_BMNT01000001.1"/>
</dbReference>
<evidence type="ECO:0000313" key="4">
    <source>
        <dbReference type="EMBL" id="GGK63337.1"/>
    </source>
</evidence>
<proteinExistence type="inferred from homology"/>
<dbReference type="GO" id="GO:0043856">
    <property type="term" value="F:anti-sigma factor antagonist activity"/>
    <property type="evidence" value="ECO:0007669"/>
    <property type="project" value="InterPro"/>
</dbReference>
<dbReference type="InterPro" id="IPR003658">
    <property type="entry name" value="Anti-sigma_ant"/>
</dbReference>
<dbReference type="Gene3D" id="3.30.750.24">
    <property type="entry name" value="STAS domain"/>
    <property type="match status" value="1"/>
</dbReference>
<accession>A0A917QQS3</accession>
<reference evidence="4" key="2">
    <citation type="submission" date="2020-09" db="EMBL/GenBank/DDBJ databases">
        <authorList>
            <person name="Sun Q."/>
            <person name="Ohkuma M."/>
        </authorList>
    </citation>
    <scope>NUCLEOTIDE SEQUENCE</scope>
    <source>
        <strain evidence="4">JCM 13064</strain>
    </source>
</reference>
<organism evidence="4 5">
    <name type="scientific">Sphaerisporangium melleum</name>
    <dbReference type="NCBI Taxonomy" id="321316"/>
    <lineage>
        <taxon>Bacteria</taxon>
        <taxon>Bacillati</taxon>
        <taxon>Actinomycetota</taxon>
        <taxon>Actinomycetes</taxon>
        <taxon>Streptosporangiales</taxon>
        <taxon>Streptosporangiaceae</taxon>
        <taxon>Sphaerisporangium</taxon>
    </lineage>
</organism>